<name>A0A7M1LG40_9BACT</name>
<feature type="transmembrane region" description="Helical" evidence="1">
    <location>
        <begin position="233"/>
        <end position="252"/>
    </location>
</feature>
<dbReference type="OrthoDB" id="5362731at2"/>
<dbReference type="GO" id="GO:0016740">
    <property type="term" value="F:transferase activity"/>
    <property type="evidence" value="ECO:0007669"/>
    <property type="project" value="UniProtKB-KW"/>
</dbReference>
<dbReference type="Pfam" id="PF13231">
    <property type="entry name" value="PMT_2"/>
    <property type="match status" value="1"/>
</dbReference>
<feature type="transmembrane region" description="Helical" evidence="1">
    <location>
        <begin position="210"/>
        <end position="227"/>
    </location>
</feature>
<keyword evidence="4" id="KW-1185">Reference proteome</keyword>
<feature type="transmembrane region" description="Helical" evidence="1">
    <location>
        <begin position="149"/>
        <end position="168"/>
    </location>
</feature>
<dbReference type="Proteomes" id="UP000594749">
    <property type="component" value="Chromosome"/>
</dbReference>
<organism evidence="3 4">
    <name type="scientific">Campylobacter corcagiensis</name>
    <dbReference type="NCBI Taxonomy" id="1448857"/>
    <lineage>
        <taxon>Bacteria</taxon>
        <taxon>Pseudomonadati</taxon>
        <taxon>Campylobacterota</taxon>
        <taxon>Epsilonproteobacteria</taxon>
        <taxon>Campylobacterales</taxon>
        <taxon>Campylobacteraceae</taxon>
        <taxon>Campylobacter</taxon>
    </lineage>
</organism>
<keyword evidence="3" id="KW-0808">Transferase</keyword>
<accession>A0A7M1LG40</accession>
<feature type="transmembrane region" description="Helical" evidence="1">
    <location>
        <begin position="114"/>
        <end position="142"/>
    </location>
</feature>
<proteinExistence type="predicted"/>
<feature type="transmembrane region" description="Helical" evidence="1">
    <location>
        <begin position="79"/>
        <end position="108"/>
    </location>
</feature>
<evidence type="ECO:0000256" key="1">
    <source>
        <dbReference type="SAM" id="Phobius"/>
    </source>
</evidence>
<feature type="transmembrane region" description="Helical" evidence="1">
    <location>
        <begin position="40"/>
        <end position="58"/>
    </location>
</feature>
<protein>
    <submittedName>
        <fullName evidence="3">Glycosyltransferase family 39 protein</fullName>
    </submittedName>
</protein>
<keyword evidence="1" id="KW-1133">Transmembrane helix</keyword>
<feature type="transmembrane region" description="Helical" evidence="1">
    <location>
        <begin position="180"/>
        <end position="203"/>
    </location>
</feature>
<evidence type="ECO:0000313" key="3">
    <source>
        <dbReference type="EMBL" id="QOQ87283.1"/>
    </source>
</evidence>
<keyword evidence="1" id="KW-0812">Transmembrane</keyword>
<keyword evidence="1" id="KW-0472">Membrane</keyword>
<reference evidence="3 4" key="1">
    <citation type="submission" date="2020-10" db="EMBL/GenBank/DDBJ databases">
        <title>Campylobacter and Helicobacter PacBio genomes.</title>
        <authorList>
            <person name="Lane C."/>
        </authorList>
    </citation>
    <scope>NUCLEOTIDE SEQUENCE [LARGE SCALE GENOMIC DNA]</scope>
    <source>
        <strain evidence="3 4">2016D-0077</strain>
    </source>
</reference>
<evidence type="ECO:0000313" key="4">
    <source>
        <dbReference type="Proteomes" id="UP000594749"/>
    </source>
</evidence>
<dbReference type="RefSeq" id="WP_161632389.1">
    <property type="nucleotide sequence ID" value="NZ_CP053842.1"/>
</dbReference>
<gene>
    <name evidence="3" type="ORF">IMC76_08790</name>
</gene>
<dbReference type="AlphaFoldDB" id="A0A7M1LG40"/>
<feature type="domain" description="Glycosyltransferase RgtA/B/C/D-like" evidence="2">
    <location>
        <begin position="24"/>
        <end position="159"/>
    </location>
</feature>
<dbReference type="InterPro" id="IPR038731">
    <property type="entry name" value="RgtA/B/C-like"/>
</dbReference>
<dbReference type="EMBL" id="CP063078">
    <property type="protein sequence ID" value="QOQ87283.1"/>
    <property type="molecule type" value="Genomic_DNA"/>
</dbReference>
<evidence type="ECO:0000259" key="2">
    <source>
        <dbReference type="Pfam" id="PF13231"/>
    </source>
</evidence>
<sequence>MFAISNLSISHYEAQIFFNSENLVSFLANLSCHLFGQNDFAVRLPFLLIHLINCIIMYRYSKLILKRKGDRLLCVSIYMFLPGTMVSAIVVNEAGIILFFTLLFLYLYESKRSFISYMVLTIALFVDSAFGILYLGVLFYAIYDKKRNLAIVAIVLLMISIIFYNYDIHGKPRGYFLDAVGIYAAVFSLFGFLFFIYAVYRIWIKERKSLLWFIVITAFLLSLILSFRQRFDIEKFLPFATIAVPLIVKVFFSSQRIRLPKFRKKHNFFGLLTLIFLAIHSFFIINSQILYPIVFKNEPSRHFIYKFDIAKDLANELKSKDINSVITLDSELRVRLKFYGIQSGGRYILSSENIGISKHEIDIVKFGNTVVKFYLL</sequence>
<feature type="transmembrane region" description="Helical" evidence="1">
    <location>
        <begin position="268"/>
        <end position="291"/>
    </location>
</feature>